<dbReference type="RefSeq" id="WP_084200353.1">
    <property type="nucleotide sequence ID" value="NZ_BMYL01000001.1"/>
</dbReference>
<dbReference type="Gene3D" id="2.30.30.240">
    <property type="entry name" value="PRC-barrel domain"/>
    <property type="match status" value="1"/>
</dbReference>
<dbReference type="SUPFAM" id="SSF50346">
    <property type="entry name" value="PRC-barrel domain"/>
    <property type="match status" value="1"/>
</dbReference>
<protein>
    <recommendedName>
        <fullName evidence="5">Ribosome maturation factor RimM</fullName>
    </recommendedName>
</protein>
<dbReference type="GO" id="GO:0006364">
    <property type="term" value="P:rRNA processing"/>
    <property type="evidence" value="ECO:0007669"/>
    <property type="project" value="UniProtKB-UniRule"/>
</dbReference>
<comment type="similarity">
    <text evidence="5">Belongs to the RimM family.</text>
</comment>
<gene>
    <name evidence="5" type="primary">rimM</name>
    <name evidence="8" type="ORF">C0029_03205</name>
</gene>
<comment type="domain">
    <text evidence="5">The PRC barrel domain binds ribosomal protein uS19.</text>
</comment>
<proteinExistence type="inferred from homology"/>
<comment type="subcellular location">
    <subcellularLocation>
        <location evidence="5">Cytoplasm</location>
    </subcellularLocation>
</comment>
<dbReference type="InterPro" id="IPR009000">
    <property type="entry name" value="Transl_B-barrel_sf"/>
</dbReference>
<dbReference type="InterPro" id="IPR011961">
    <property type="entry name" value="RimM"/>
</dbReference>
<dbReference type="Pfam" id="PF01782">
    <property type="entry name" value="RimM"/>
    <property type="match status" value="1"/>
</dbReference>
<comment type="subunit">
    <text evidence="5">Binds ribosomal protein uS19.</text>
</comment>
<sequence length="182" mass="20327">MSESGANPLTAGKITGPYGVKGWVKVHSFTDPEENLFRFGAWQLQRRGSLETVEFDEWKRHGKGMIAHIAGVDDRTLAESFKGLSIVVEANSLPSLEEGDYYWHQLQGLQAWGREPESEGDRVLLGTVDYMIETGANDVLVIKASDGSIDDRERLVPYLPGDVVTRVSLEEGVIEVDWYLEE</sequence>
<dbReference type="GO" id="GO:0005840">
    <property type="term" value="C:ribosome"/>
    <property type="evidence" value="ECO:0007669"/>
    <property type="project" value="InterPro"/>
</dbReference>
<dbReference type="NCBIfam" id="TIGR02273">
    <property type="entry name" value="16S_RimM"/>
    <property type="match status" value="1"/>
</dbReference>
<dbReference type="InterPro" id="IPR036976">
    <property type="entry name" value="RimM_N_sf"/>
</dbReference>
<dbReference type="HAMAP" id="MF_00014">
    <property type="entry name" value="Ribosome_mat_RimM"/>
    <property type="match status" value="1"/>
</dbReference>
<evidence type="ECO:0000256" key="4">
    <source>
        <dbReference type="ARBA" id="ARBA00023186"/>
    </source>
</evidence>
<dbReference type="Pfam" id="PF24986">
    <property type="entry name" value="PRC_RimM"/>
    <property type="match status" value="1"/>
</dbReference>
<dbReference type="PANTHER" id="PTHR33692">
    <property type="entry name" value="RIBOSOME MATURATION FACTOR RIMM"/>
    <property type="match status" value="1"/>
</dbReference>
<feature type="domain" description="RimM N-terminal" evidence="6">
    <location>
        <begin position="11"/>
        <end position="90"/>
    </location>
</feature>
<dbReference type="GO" id="GO:0043022">
    <property type="term" value="F:ribosome binding"/>
    <property type="evidence" value="ECO:0007669"/>
    <property type="project" value="InterPro"/>
</dbReference>
<dbReference type="GO" id="GO:0005737">
    <property type="term" value="C:cytoplasm"/>
    <property type="evidence" value="ECO:0007669"/>
    <property type="project" value="UniProtKB-SubCell"/>
</dbReference>
<dbReference type="Gene3D" id="2.40.30.60">
    <property type="entry name" value="RimM"/>
    <property type="match status" value="1"/>
</dbReference>
<dbReference type="EMBL" id="PKUR01000001">
    <property type="protein sequence ID" value="PLW87603.1"/>
    <property type="molecule type" value="Genomic_DNA"/>
</dbReference>
<keyword evidence="3 5" id="KW-0698">rRNA processing</keyword>
<evidence type="ECO:0000313" key="8">
    <source>
        <dbReference type="EMBL" id="PLW87603.1"/>
    </source>
</evidence>
<evidence type="ECO:0000259" key="6">
    <source>
        <dbReference type="Pfam" id="PF01782"/>
    </source>
</evidence>
<dbReference type="Proteomes" id="UP000235162">
    <property type="component" value="Unassembled WGS sequence"/>
</dbReference>
<name>A0AAP8SPW8_9GAMM</name>
<dbReference type="PANTHER" id="PTHR33692:SF1">
    <property type="entry name" value="RIBOSOME MATURATION FACTOR RIMM"/>
    <property type="match status" value="1"/>
</dbReference>
<reference evidence="8 9" key="1">
    <citation type="submission" date="2018-01" db="EMBL/GenBank/DDBJ databases">
        <title>The draft genome sequence of Halioglobus japonicus S1-36.</title>
        <authorList>
            <person name="Du Z.-J."/>
            <person name="Shi M.-J."/>
        </authorList>
    </citation>
    <scope>NUCLEOTIDE SEQUENCE [LARGE SCALE GENOMIC DNA]</scope>
    <source>
        <strain evidence="8 9">S1-36</strain>
    </source>
</reference>
<organism evidence="8 9">
    <name type="scientific">Halioglobus japonicus</name>
    <dbReference type="NCBI Taxonomy" id="930805"/>
    <lineage>
        <taxon>Bacteria</taxon>
        <taxon>Pseudomonadati</taxon>
        <taxon>Pseudomonadota</taxon>
        <taxon>Gammaproteobacteria</taxon>
        <taxon>Cellvibrionales</taxon>
        <taxon>Halieaceae</taxon>
        <taxon>Halioglobus</taxon>
    </lineage>
</organism>
<evidence type="ECO:0000256" key="3">
    <source>
        <dbReference type="ARBA" id="ARBA00022552"/>
    </source>
</evidence>
<comment type="function">
    <text evidence="5">An accessory protein needed during the final step in the assembly of 30S ribosomal subunit, possibly for assembly of the head region. Essential for efficient processing of 16S rRNA. May be needed both before and after RbfA during the maturation of 16S rRNA. It has affinity for free ribosomal 30S subunits but not for 70S ribosomes.</text>
</comment>
<keyword evidence="2 5" id="KW-0690">Ribosome biogenesis</keyword>
<accession>A0AAP8SPW8</accession>
<evidence type="ECO:0000256" key="2">
    <source>
        <dbReference type="ARBA" id="ARBA00022517"/>
    </source>
</evidence>
<keyword evidence="4 5" id="KW-0143">Chaperone</keyword>
<evidence type="ECO:0000313" key="9">
    <source>
        <dbReference type="Proteomes" id="UP000235162"/>
    </source>
</evidence>
<dbReference type="KEGG" id="hja:BST95_14980"/>
<dbReference type="InterPro" id="IPR011033">
    <property type="entry name" value="PRC_barrel-like_sf"/>
</dbReference>
<evidence type="ECO:0000256" key="1">
    <source>
        <dbReference type="ARBA" id="ARBA00022490"/>
    </source>
</evidence>
<evidence type="ECO:0000256" key="5">
    <source>
        <dbReference type="HAMAP-Rule" id="MF_00014"/>
    </source>
</evidence>
<dbReference type="SUPFAM" id="SSF50447">
    <property type="entry name" value="Translation proteins"/>
    <property type="match status" value="1"/>
</dbReference>
<keyword evidence="9" id="KW-1185">Reference proteome</keyword>
<dbReference type="GO" id="GO:0042274">
    <property type="term" value="P:ribosomal small subunit biogenesis"/>
    <property type="evidence" value="ECO:0007669"/>
    <property type="project" value="UniProtKB-UniRule"/>
</dbReference>
<evidence type="ECO:0000259" key="7">
    <source>
        <dbReference type="Pfam" id="PF24986"/>
    </source>
</evidence>
<dbReference type="InterPro" id="IPR056792">
    <property type="entry name" value="PRC_RimM"/>
</dbReference>
<feature type="domain" description="Ribosome maturation factor RimM PRC barrel" evidence="7">
    <location>
        <begin position="103"/>
        <end position="178"/>
    </location>
</feature>
<keyword evidence="1 5" id="KW-0963">Cytoplasm</keyword>
<comment type="caution">
    <text evidence="8">The sequence shown here is derived from an EMBL/GenBank/DDBJ whole genome shotgun (WGS) entry which is preliminary data.</text>
</comment>
<dbReference type="AlphaFoldDB" id="A0AAP8SPW8"/>
<dbReference type="InterPro" id="IPR002676">
    <property type="entry name" value="RimM_N"/>
</dbReference>